<dbReference type="Proteomes" id="UP000233551">
    <property type="component" value="Unassembled WGS sequence"/>
</dbReference>
<comment type="caution">
    <text evidence="2">The sequence shown here is derived from an EMBL/GenBank/DDBJ whole genome shotgun (WGS) entry which is preliminary data.</text>
</comment>
<evidence type="ECO:0000256" key="1">
    <source>
        <dbReference type="SAM" id="MobiDB-lite"/>
    </source>
</evidence>
<evidence type="ECO:0000313" key="3">
    <source>
        <dbReference type="Proteomes" id="UP000233551"/>
    </source>
</evidence>
<dbReference type="EMBL" id="PGOL01001490">
    <property type="protein sequence ID" value="PKI57781.1"/>
    <property type="molecule type" value="Genomic_DNA"/>
</dbReference>
<feature type="compositionally biased region" description="Low complexity" evidence="1">
    <location>
        <begin position="12"/>
        <end position="23"/>
    </location>
</feature>
<dbReference type="AlphaFoldDB" id="A0A2I0JNF2"/>
<name>A0A2I0JNF2_PUNGR</name>
<keyword evidence="3" id="KW-1185">Reference proteome</keyword>
<gene>
    <name evidence="2" type="ORF">CRG98_021848</name>
</gene>
<dbReference type="STRING" id="22663.A0A2I0JNF2"/>
<evidence type="ECO:0000313" key="2">
    <source>
        <dbReference type="EMBL" id="PKI57781.1"/>
    </source>
</evidence>
<reference evidence="2 3" key="1">
    <citation type="submission" date="2017-11" db="EMBL/GenBank/DDBJ databases">
        <title>De-novo sequencing of pomegranate (Punica granatum L.) genome.</title>
        <authorList>
            <person name="Akparov Z."/>
            <person name="Amiraslanov A."/>
            <person name="Hajiyeva S."/>
            <person name="Abbasov M."/>
            <person name="Kaur K."/>
            <person name="Hamwieh A."/>
            <person name="Solovyev V."/>
            <person name="Salamov A."/>
            <person name="Braich B."/>
            <person name="Kosarev P."/>
            <person name="Mahmoud A."/>
            <person name="Hajiyev E."/>
            <person name="Babayeva S."/>
            <person name="Izzatullayeva V."/>
            <person name="Mammadov A."/>
            <person name="Mammadov A."/>
            <person name="Sharifova S."/>
            <person name="Ojaghi J."/>
            <person name="Eynullazada K."/>
            <person name="Bayramov B."/>
            <person name="Abdulazimova A."/>
            <person name="Shahmuradov I."/>
        </authorList>
    </citation>
    <scope>NUCLEOTIDE SEQUENCE [LARGE SCALE GENOMIC DNA]</scope>
    <source>
        <strain evidence="3">cv. AG2017</strain>
        <tissue evidence="2">Leaf</tissue>
    </source>
</reference>
<protein>
    <submittedName>
        <fullName evidence="2">Uncharacterized protein</fullName>
    </submittedName>
</protein>
<accession>A0A2I0JNF2</accession>
<sequence>MERPVGFEEEGAAAPGSAAPEELPPAQSVLNFRTVPWLSWDEWDHVRFSLFSSSPDAIEAALIRVSNGISLSITYYLRALVLVYDSLAFSFGIADIDMEKQGMYSTAD</sequence>
<proteinExistence type="predicted"/>
<feature type="region of interest" description="Disordered" evidence="1">
    <location>
        <begin position="1"/>
        <end position="23"/>
    </location>
</feature>
<organism evidence="2 3">
    <name type="scientific">Punica granatum</name>
    <name type="common">Pomegranate</name>
    <dbReference type="NCBI Taxonomy" id="22663"/>
    <lineage>
        <taxon>Eukaryota</taxon>
        <taxon>Viridiplantae</taxon>
        <taxon>Streptophyta</taxon>
        <taxon>Embryophyta</taxon>
        <taxon>Tracheophyta</taxon>
        <taxon>Spermatophyta</taxon>
        <taxon>Magnoliopsida</taxon>
        <taxon>eudicotyledons</taxon>
        <taxon>Gunneridae</taxon>
        <taxon>Pentapetalae</taxon>
        <taxon>rosids</taxon>
        <taxon>malvids</taxon>
        <taxon>Myrtales</taxon>
        <taxon>Lythraceae</taxon>
        <taxon>Punica</taxon>
    </lineage>
</organism>